<dbReference type="Pfam" id="PF21036">
    <property type="entry name" value="EryCIII-like_N"/>
    <property type="match status" value="1"/>
</dbReference>
<keyword evidence="3 7" id="KW-0808">Transferase</keyword>
<feature type="domain" description="Erythromycin biosynthesis protein CIII-like N-terminal" evidence="6">
    <location>
        <begin position="22"/>
        <end position="263"/>
    </location>
</feature>
<evidence type="ECO:0000259" key="6">
    <source>
        <dbReference type="Pfam" id="PF21036"/>
    </source>
</evidence>
<evidence type="ECO:0000313" key="8">
    <source>
        <dbReference type="Proteomes" id="UP000614047"/>
    </source>
</evidence>
<evidence type="ECO:0000256" key="1">
    <source>
        <dbReference type="ARBA" id="ARBA00006962"/>
    </source>
</evidence>
<dbReference type="Gene3D" id="3.40.50.2000">
    <property type="entry name" value="Glycogen Phosphorylase B"/>
    <property type="match status" value="2"/>
</dbReference>
<dbReference type="PANTHER" id="PTHR48050">
    <property type="entry name" value="STEROL 3-BETA-GLUCOSYLTRANSFERASE"/>
    <property type="match status" value="1"/>
</dbReference>
<dbReference type="CDD" id="cd03784">
    <property type="entry name" value="GT1_Gtf-like"/>
    <property type="match status" value="1"/>
</dbReference>
<reference evidence="7" key="1">
    <citation type="submission" date="2020-11" db="EMBL/GenBank/DDBJ databases">
        <title>Sequencing the genomes of 1000 actinobacteria strains.</title>
        <authorList>
            <person name="Klenk H.-P."/>
        </authorList>
    </citation>
    <scope>NUCLEOTIDE SEQUENCE</scope>
    <source>
        <strain evidence="7">DSM 43175</strain>
    </source>
</reference>
<dbReference type="AlphaFoldDB" id="A0A931GKP3"/>
<dbReference type="EC" id="2.4.1.327" evidence="7"/>
<accession>A0A931GKP3</accession>
<sequence length="430" mass="46554">MRVLFTTVVEKAHLYAQVPLAWALRAAGHQVRIACPPDLADEITSTGLTALPAGAPSGRAEKREQYRRWIEESDPVRLELLHWHRELRIGEPHPERLSYDHLHGVLSVWVSVFQNIAPQELMDDLVLAARSWRPHLVVWDPMMFAGPVAARACGAAHARLLPGFDVVARLWRAHRAALERRPPRLREDPLAEWLGAAARRYGGGFDEELVLGQWTLDPMPSSMRLPADVHYVPLRHVPYNGPAVVPRWLRDPPGGPRVCLTAGVSQEETGAPAAFSAEALLDAVAGVDAQVVATLDGATLDGARPGTARRLPGNVRPVGFVPLNELLPTCAAIVHHGGFGTFQSALAHGVPQLILPDGMIDNELRADAVERSGAGLSLRRPGQLAGGLARTLADPSFARAAGRLRDEQLAAPAPRELVPILEGLTADHGD</sequence>
<proteinExistence type="inferred from homology"/>
<protein>
    <submittedName>
        <fullName evidence="7">L-2-deoxyfucosyltransferase</fullName>
        <ecNumber evidence="7">2.4.1.327</ecNumber>
    </submittedName>
</protein>
<evidence type="ECO:0000256" key="4">
    <source>
        <dbReference type="ARBA" id="ARBA00023194"/>
    </source>
</evidence>
<dbReference type="InterPro" id="IPR010610">
    <property type="entry name" value="EryCIII-like_C"/>
</dbReference>
<gene>
    <name evidence="7" type="ORF">IW256_004685</name>
</gene>
<organism evidence="7 8">
    <name type="scientific">Actinomadura viridis</name>
    <dbReference type="NCBI Taxonomy" id="58110"/>
    <lineage>
        <taxon>Bacteria</taxon>
        <taxon>Bacillati</taxon>
        <taxon>Actinomycetota</taxon>
        <taxon>Actinomycetes</taxon>
        <taxon>Streptosporangiales</taxon>
        <taxon>Thermomonosporaceae</taxon>
        <taxon>Actinomadura</taxon>
    </lineage>
</organism>
<dbReference type="PANTHER" id="PTHR48050:SF13">
    <property type="entry name" value="STEROL 3-BETA-GLUCOSYLTRANSFERASE UGT80A2"/>
    <property type="match status" value="1"/>
</dbReference>
<dbReference type="InterPro" id="IPR030953">
    <property type="entry name" value="Glycosyl_450act"/>
</dbReference>
<dbReference type="GO" id="GO:0016758">
    <property type="term" value="F:hexosyltransferase activity"/>
    <property type="evidence" value="ECO:0007669"/>
    <property type="project" value="UniProtKB-ARBA"/>
</dbReference>
<evidence type="ECO:0000256" key="2">
    <source>
        <dbReference type="ARBA" id="ARBA00022676"/>
    </source>
</evidence>
<dbReference type="GO" id="GO:0017000">
    <property type="term" value="P:antibiotic biosynthetic process"/>
    <property type="evidence" value="ECO:0007669"/>
    <property type="project" value="UniProtKB-KW"/>
</dbReference>
<dbReference type="RefSeq" id="WP_197013019.1">
    <property type="nucleotide sequence ID" value="NZ_BAABES010000011.1"/>
</dbReference>
<feature type="domain" description="Erythromycin biosynthesis protein CIII-like C-terminal" evidence="5">
    <location>
        <begin position="279"/>
        <end position="423"/>
    </location>
</feature>
<keyword evidence="4" id="KW-0045">Antibiotic biosynthesis</keyword>
<keyword evidence="2 7" id="KW-0328">Glycosyltransferase</keyword>
<evidence type="ECO:0000259" key="5">
    <source>
        <dbReference type="Pfam" id="PF06722"/>
    </source>
</evidence>
<dbReference type="SUPFAM" id="SSF53756">
    <property type="entry name" value="UDP-Glycosyltransferase/glycogen phosphorylase"/>
    <property type="match status" value="1"/>
</dbReference>
<name>A0A931GKP3_9ACTN</name>
<dbReference type="Proteomes" id="UP000614047">
    <property type="component" value="Unassembled WGS sequence"/>
</dbReference>
<dbReference type="NCBIfam" id="TIGR04516">
    <property type="entry name" value="glycosyl_450act"/>
    <property type="match status" value="1"/>
</dbReference>
<dbReference type="GO" id="GO:0008194">
    <property type="term" value="F:UDP-glycosyltransferase activity"/>
    <property type="evidence" value="ECO:0007669"/>
    <property type="project" value="InterPro"/>
</dbReference>
<evidence type="ECO:0000256" key="3">
    <source>
        <dbReference type="ARBA" id="ARBA00022679"/>
    </source>
</evidence>
<evidence type="ECO:0000313" key="7">
    <source>
        <dbReference type="EMBL" id="MBG6090572.1"/>
    </source>
</evidence>
<comment type="caution">
    <text evidence="7">The sequence shown here is derived from an EMBL/GenBank/DDBJ whole genome shotgun (WGS) entry which is preliminary data.</text>
</comment>
<dbReference type="InterPro" id="IPR048284">
    <property type="entry name" value="EryCIII-like_N"/>
</dbReference>
<dbReference type="InterPro" id="IPR002213">
    <property type="entry name" value="UDP_glucos_trans"/>
</dbReference>
<comment type="similarity">
    <text evidence="1">Belongs to the glycosyltransferase 28 family.</text>
</comment>
<dbReference type="InterPro" id="IPR050426">
    <property type="entry name" value="Glycosyltransferase_28"/>
</dbReference>
<dbReference type="EMBL" id="JADOUA010000001">
    <property type="protein sequence ID" value="MBG6090572.1"/>
    <property type="molecule type" value="Genomic_DNA"/>
</dbReference>
<dbReference type="Pfam" id="PF06722">
    <property type="entry name" value="EryCIII-like_C"/>
    <property type="match status" value="1"/>
</dbReference>
<keyword evidence="8" id="KW-1185">Reference proteome</keyword>